<dbReference type="SUPFAM" id="SSF57850">
    <property type="entry name" value="RING/U-box"/>
    <property type="match status" value="1"/>
</dbReference>
<keyword evidence="1" id="KW-0479">Metal-binding</keyword>
<keyword evidence="2" id="KW-0863">Zinc-finger</keyword>
<evidence type="ECO:0000256" key="1">
    <source>
        <dbReference type="ARBA" id="ARBA00022723"/>
    </source>
</evidence>
<evidence type="ECO:0000259" key="4">
    <source>
        <dbReference type="PROSITE" id="PS50089"/>
    </source>
</evidence>
<evidence type="ECO:0000256" key="2">
    <source>
        <dbReference type="ARBA" id="ARBA00022771"/>
    </source>
</evidence>
<protein>
    <recommendedName>
        <fullName evidence="4">RING-type domain-containing protein</fullName>
    </recommendedName>
</protein>
<dbReference type="EMBL" id="MN740350">
    <property type="protein sequence ID" value="QHU01837.1"/>
    <property type="molecule type" value="Genomic_DNA"/>
</dbReference>
<dbReference type="PANTHER" id="PTHR12183:SF32">
    <property type="entry name" value="MITOCHONDRIAL E3 UBIQUITIN PROTEIN LIGASE 1"/>
    <property type="match status" value="1"/>
</dbReference>
<dbReference type="AlphaFoldDB" id="A0A6C0JBA6"/>
<keyword evidence="3" id="KW-0862">Zinc</keyword>
<feature type="domain" description="RING-type" evidence="4">
    <location>
        <begin position="117"/>
        <end position="153"/>
    </location>
</feature>
<reference evidence="5" key="1">
    <citation type="journal article" date="2020" name="Nature">
        <title>Giant virus diversity and host interactions through global metagenomics.</title>
        <authorList>
            <person name="Schulz F."/>
            <person name="Roux S."/>
            <person name="Paez-Espino D."/>
            <person name="Jungbluth S."/>
            <person name="Walsh D.A."/>
            <person name="Denef V.J."/>
            <person name="McMahon K.D."/>
            <person name="Konstantinidis K.T."/>
            <person name="Eloe-Fadrosh E.A."/>
            <person name="Kyrpides N.C."/>
            <person name="Woyke T."/>
        </authorList>
    </citation>
    <scope>NUCLEOTIDE SEQUENCE</scope>
    <source>
        <strain evidence="5">GVMAG-M-3300025880-56</strain>
    </source>
</reference>
<dbReference type="Gene3D" id="3.30.40.10">
    <property type="entry name" value="Zinc/RING finger domain, C3HC4 (zinc finger)"/>
    <property type="match status" value="1"/>
</dbReference>
<dbReference type="PANTHER" id="PTHR12183">
    <property type="entry name" value="MITOCHONDRIAL UBIQUITIN LIGASE ACTIVATOR OF NFKB 1"/>
    <property type="match status" value="1"/>
</dbReference>
<organism evidence="5">
    <name type="scientific">viral metagenome</name>
    <dbReference type="NCBI Taxonomy" id="1070528"/>
    <lineage>
        <taxon>unclassified sequences</taxon>
        <taxon>metagenomes</taxon>
        <taxon>organismal metagenomes</taxon>
    </lineage>
</organism>
<name>A0A6C0JBA6_9ZZZZ</name>
<dbReference type="Pfam" id="PF13920">
    <property type="entry name" value="zf-C3HC4_3"/>
    <property type="match status" value="1"/>
</dbReference>
<evidence type="ECO:0000313" key="5">
    <source>
        <dbReference type="EMBL" id="QHU01837.1"/>
    </source>
</evidence>
<dbReference type="GO" id="GO:0016567">
    <property type="term" value="P:protein ubiquitination"/>
    <property type="evidence" value="ECO:0007669"/>
    <property type="project" value="TreeGrafter"/>
</dbReference>
<dbReference type="SMART" id="SM00547">
    <property type="entry name" value="ZnF_RBZ"/>
    <property type="match status" value="3"/>
</dbReference>
<proteinExistence type="predicted"/>
<accession>A0A6C0JBA6</accession>
<dbReference type="GO" id="GO:0008270">
    <property type="term" value="F:zinc ion binding"/>
    <property type="evidence" value="ECO:0007669"/>
    <property type="project" value="UniProtKB-KW"/>
</dbReference>
<dbReference type="SMART" id="SM00184">
    <property type="entry name" value="RING"/>
    <property type="match status" value="1"/>
</dbReference>
<sequence length="164" mass="18709">MRVGDWTCSSCKGIVFSHKTKCRCGQEKSNNDTPKTLSPRIGDWTCSSCKGIVFSHKTKCRCGQEKSNNDTPKTFSVSFGDWKCECGTYNKRLNENCFKCKKVPSELESERVDDSTCLICMKTRRQCAVIPCGHFVMCYECSKKIPDRCPKCRGNIDKMLKIYH</sequence>
<dbReference type="PROSITE" id="PS50089">
    <property type="entry name" value="ZF_RING_2"/>
    <property type="match status" value="1"/>
</dbReference>
<dbReference type="InterPro" id="IPR001876">
    <property type="entry name" value="Znf_RanBP2"/>
</dbReference>
<dbReference type="InterPro" id="IPR013083">
    <property type="entry name" value="Znf_RING/FYVE/PHD"/>
</dbReference>
<evidence type="ECO:0000256" key="3">
    <source>
        <dbReference type="ARBA" id="ARBA00022833"/>
    </source>
</evidence>
<dbReference type="InterPro" id="IPR001841">
    <property type="entry name" value="Znf_RING"/>
</dbReference>
<dbReference type="GO" id="GO:0004842">
    <property type="term" value="F:ubiquitin-protein transferase activity"/>
    <property type="evidence" value="ECO:0007669"/>
    <property type="project" value="TreeGrafter"/>
</dbReference>
<dbReference type="InterPro" id="IPR051652">
    <property type="entry name" value="MDM2_MDM4_MUL1"/>
</dbReference>
<dbReference type="Gene3D" id="4.10.1060.10">
    <property type="entry name" value="Zinc finger, RanBP2-type"/>
    <property type="match status" value="2"/>
</dbReference>